<dbReference type="OrthoDB" id="5580129at2759"/>
<sequence>MSSSDNIQALSTQYQSLRTVQGHYMGGDFNEQVDAPNGAKHNAMKALGERFGAPATPATEVLSHLGKPDELTPTLPHELSSQHIATMPGPAVPGSESAEALQKPYYLVYYWRNKHDYLWFKVDPVKETVINSDWYQALD</sequence>
<name>A0A8H7PZB0_9FUNG</name>
<dbReference type="AlphaFoldDB" id="A0A8H7PZB0"/>
<protein>
    <submittedName>
        <fullName evidence="2">Uncharacterized protein</fullName>
    </submittedName>
</protein>
<comment type="caution">
    <text evidence="2">The sequence shown here is derived from an EMBL/GenBank/DDBJ whole genome shotgun (WGS) entry which is preliminary data.</text>
</comment>
<organism evidence="2 3">
    <name type="scientific">Umbelopsis vinacea</name>
    <dbReference type="NCBI Taxonomy" id="44442"/>
    <lineage>
        <taxon>Eukaryota</taxon>
        <taxon>Fungi</taxon>
        <taxon>Fungi incertae sedis</taxon>
        <taxon>Mucoromycota</taxon>
        <taxon>Mucoromycotina</taxon>
        <taxon>Umbelopsidomycetes</taxon>
        <taxon>Umbelopsidales</taxon>
        <taxon>Umbelopsidaceae</taxon>
        <taxon>Umbelopsis</taxon>
    </lineage>
</organism>
<evidence type="ECO:0000256" key="1">
    <source>
        <dbReference type="SAM" id="MobiDB-lite"/>
    </source>
</evidence>
<gene>
    <name evidence="2" type="ORF">INT44_006013</name>
</gene>
<proteinExistence type="predicted"/>
<reference evidence="2" key="1">
    <citation type="submission" date="2020-12" db="EMBL/GenBank/DDBJ databases">
        <title>Metabolic potential, ecology and presence of endohyphal bacteria is reflected in genomic diversity of Mucoromycotina.</title>
        <authorList>
            <person name="Muszewska A."/>
            <person name="Okrasinska A."/>
            <person name="Steczkiewicz K."/>
            <person name="Drgas O."/>
            <person name="Orlowska M."/>
            <person name="Perlinska-Lenart U."/>
            <person name="Aleksandrzak-Piekarczyk T."/>
            <person name="Szatraj K."/>
            <person name="Zielenkiewicz U."/>
            <person name="Pilsyk S."/>
            <person name="Malc E."/>
            <person name="Mieczkowski P."/>
            <person name="Kruszewska J.S."/>
            <person name="Biernat P."/>
            <person name="Pawlowska J."/>
        </authorList>
    </citation>
    <scope>NUCLEOTIDE SEQUENCE</scope>
    <source>
        <strain evidence="2">WA0000051536</strain>
    </source>
</reference>
<keyword evidence="3" id="KW-1185">Reference proteome</keyword>
<evidence type="ECO:0000313" key="3">
    <source>
        <dbReference type="Proteomes" id="UP000612746"/>
    </source>
</evidence>
<evidence type="ECO:0000313" key="2">
    <source>
        <dbReference type="EMBL" id="KAG2183032.1"/>
    </source>
</evidence>
<dbReference type="EMBL" id="JAEPRA010000007">
    <property type="protein sequence ID" value="KAG2183032.1"/>
    <property type="molecule type" value="Genomic_DNA"/>
</dbReference>
<dbReference type="Proteomes" id="UP000612746">
    <property type="component" value="Unassembled WGS sequence"/>
</dbReference>
<accession>A0A8H7PZB0</accession>
<feature type="region of interest" description="Disordered" evidence="1">
    <location>
        <begin position="65"/>
        <end position="96"/>
    </location>
</feature>